<sequence length="166" mass="18248">MSGHGGQRDQSEENRPRTDASPDSYNNDSQITADATDAKGRHNIDPESGIHLSLQVRDRPTLQDVLRSLVQSDVQFEINRISDAGAHSSLAIVDLDALTDKQREAIELALERGYYDTPRETDLETLSDELGVSKSAVSQRLRVTESKLIQSVLAEQDEGGRSSDAE</sequence>
<protein>
    <submittedName>
        <fullName evidence="5">Bacterio-opsin activator HTH domain-containing protein</fullName>
    </submittedName>
</protein>
<dbReference type="SUPFAM" id="SSF88659">
    <property type="entry name" value="Sigma3 and sigma4 domains of RNA polymerase sigma factors"/>
    <property type="match status" value="1"/>
</dbReference>
<evidence type="ECO:0000259" key="4">
    <source>
        <dbReference type="Pfam" id="PF04967"/>
    </source>
</evidence>
<feature type="compositionally biased region" description="Basic and acidic residues" evidence="3">
    <location>
        <begin position="36"/>
        <end position="45"/>
    </location>
</feature>
<dbReference type="RefSeq" id="WP_119818326.1">
    <property type="nucleotide sequence ID" value="NZ_CP025066.1"/>
</dbReference>
<evidence type="ECO:0000256" key="3">
    <source>
        <dbReference type="SAM" id="MobiDB-lite"/>
    </source>
</evidence>
<evidence type="ECO:0000313" key="5">
    <source>
        <dbReference type="EMBL" id="AUX09561.1"/>
    </source>
</evidence>
<dbReference type="PANTHER" id="PTHR34236">
    <property type="entry name" value="DIMETHYL SULFOXIDE REDUCTASE TRANSCRIPTIONAL ACTIVATOR"/>
    <property type="match status" value="1"/>
</dbReference>
<dbReference type="KEGG" id="hdf:AArcSl_1936"/>
<dbReference type="PANTHER" id="PTHR34236:SF1">
    <property type="entry name" value="DIMETHYL SULFOXIDE REDUCTASE TRANSCRIPTIONAL ACTIVATOR"/>
    <property type="match status" value="1"/>
</dbReference>
<dbReference type="InterPro" id="IPR013324">
    <property type="entry name" value="RNA_pol_sigma_r3/r4-like"/>
</dbReference>
<dbReference type="GeneID" id="80535347"/>
<feature type="region of interest" description="Disordered" evidence="3">
    <location>
        <begin position="1"/>
        <end position="49"/>
    </location>
</feature>
<dbReference type="Pfam" id="PF04967">
    <property type="entry name" value="HTH_10"/>
    <property type="match status" value="1"/>
</dbReference>
<name>A0A343TKD9_9EURY</name>
<evidence type="ECO:0000256" key="1">
    <source>
        <dbReference type="ARBA" id="ARBA00023015"/>
    </source>
</evidence>
<keyword evidence="6" id="KW-1185">Reference proteome</keyword>
<keyword evidence="2" id="KW-0804">Transcription</keyword>
<feature type="compositionally biased region" description="Polar residues" evidence="3">
    <location>
        <begin position="21"/>
        <end position="33"/>
    </location>
</feature>
<dbReference type="Proteomes" id="UP000263012">
    <property type="component" value="Chromosome"/>
</dbReference>
<reference evidence="6" key="1">
    <citation type="submission" date="2017-11" db="EMBL/GenBank/DDBJ databases">
        <title>Phenotypic and genomic properties of facultatively anaerobic sulfur-reducing natronoarchaea from hypersaline soda lakes.</title>
        <authorList>
            <person name="Sorokin D.Y."/>
            <person name="Kublanov I.V."/>
            <person name="Roman P."/>
            <person name="Sinninghe Damste J.S."/>
            <person name="Golyshin P.N."/>
            <person name="Rojo D."/>
            <person name="Ciordia S."/>
            <person name="Mena M.D.C."/>
            <person name="Ferrer M."/>
            <person name="Messina E."/>
            <person name="Smedile F."/>
            <person name="La Spada G."/>
            <person name="La Cono V."/>
            <person name="Yakimov M.M."/>
        </authorList>
    </citation>
    <scope>NUCLEOTIDE SEQUENCE [LARGE SCALE GENOMIC DNA]</scope>
    <source>
        <strain evidence="6">AArc-Sl</strain>
    </source>
</reference>
<evidence type="ECO:0000256" key="2">
    <source>
        <dbReference type="ARBA" id="ARBA00023163"/>
    </source>
</evidence>
<feature type="domain" description="HTH bat-type" evidence="4">
    <location>
        <begin position="98"/>
        <end position="149"/>
    </location>
</feature>
<organism evidence="5 6">
    <name type="scientific">Halalkaliarchaeum desulfuricum</name>
    <dbReference type="NCBI Taxonomy" id="2055893"/>
    <lineage>
        <taxon>Archaea</taxon>
        <taxon>Methanobacteriati</taxon>
        <taxon>Methanobacteriota</taxon>
        <taxon>Stenosarchaea group</taxon>
        <taxon>Halobacteria</taxon>
        <taxon>Halobacteriales</taxon>
        <taxon>Haloferacaceae</taxon>
        <taxon>Halalkaliarchaeum</taxon>
    </lineage>
</organism>
<dbReference type="AlphaFoldDB" id="A0A343TKD9"/>
<accession>A0A343TKD9</accession>
<proteinExistence type="predicted"/>
<feature type="compositionally biased region" description="Basic and acidic residues" evidence="3">
    <location>
        <begin position="1"/>
        <end position="20"/>
    </location>
</feature>
<dbReference type="OrthoDB" id="51502at2157"/>
<dbReference type="InterPro" id="IPR007050">
    <property type="entry name" value="HTH_bacterioopsin"/>
</dbReference>
<dbReference type="EMBL" id="CP025066">
    <property type="protein sequence ID" value="AUX09561.1"/>
    <property type="molecule type" value="Genomic_DNA"/>
</dbReference>
<gene>
    <name evidence="5" type="ORF">AArcSl_1936</name>
</gene>
<keyword evidence="1" id="KW-0805">Transcription regulation</keyword>
<evidence type="ECO:0000313" key="6">
    <source>
        <dbReference type="Proteomes" id="UP000263012"/>
    </source>
</evidence>